<evidence type="ECO:0000259" key="1">
    <source>
        <dbReference type="Pfam" id="PF13966"/>
    </source>
</evidence>
<evidence type="ECO:0000313" key="2">
    <source>
        <dbReference type="EMBL" id="KAE8658299.1"/>
    </source>
</evidence>
<dbReference type="EMBL" id="VEPZ02001744">
    <property type="protein sequence ID" value="KAE8658299.1"/>
    <property type="molecule type" value="Genomic_DNA"/>
</dbReference>
<feature type="domain" description="Reverse transcriptase zinc-binding" evidence="1">
    <location>
        <begin position="278"/>
        <end position="335"/>
    </location>
</feature>
<comment type="caution">
    <text evidence="2">The sequence shown here is derived from an EMBL/GenBank/DDBJ whole genome shotgun (WGS) entry which is preliminary data.</text>
</comment>
<dbReference type="PANTHER" id="PTHR36617">
    <property type="entry name" value="PROTEIN, PUTATIVE-RELATED"/>
    <property type="match status" value="1"/>
</dbReference>
<evidence type="ECO:0000313" key="3">
    <source>
        <dbReference type="Proteomes" id="UP000436088"/>
    </source>
</evidence>
<keyword evidence="3" id="KW-1185">Reference proteome</keyword>
<feature type="domain" description="Reverse transcriptase zinc-binding" evidence="1">
    <location>
        <begin position="380"/>
        <end position="435"/>
    </location>
</feature>
<dbReference type="Proteomes" id="UP000436088">
    <property type="component" value="Unassembled WGS sequence"/>
</dbReference>
<organism evidence="2 3">
    <name type="scientific">Hibiscus syriacus</name>
    <name type="common">Rose of Sharon</name>
    <dbReference type="NCBI Taxonomy" id="106335"/>
    <lineage>
        <taxon>Eukaryota</taxon>
        <taxon>Viridiplantae</taxon>
        <taxon>Streptophyta</taxon>
        <taxon>Embryophyta</taxon>
        <taxon>Tracheophyta</taxon>
        <taxon>Spermatophyta</taxon>
        <taxon>Magnoliopsida</taxon>
        <taxon>eudicotyledons</taxon>
        <taxon>Gunneridae</taxon>
        <taxon>Pentapetalae</taxon>
        <taxon>rosids</taxon>
        <taxon>malvids</taxon>
        <taxon>Malvales</taxon>
        <taxon>Malvaceae</taxon>
        <taxon>Malvoideae</taxon>
        <taxon>Hibiscus</taxon>
    </lineage>
</organism>
<sequence>MVNPSVSGTTSGLRTSFVWEKEIWDNFIAVLNRAAASLSSTDYVIWTGSPDGQYYPKRFCEIVSSADSAEEQVWNLVWAKLAPPKVESFIWKAVHGRVPMLVELLKRGVAPNDSPNCVLCCKEAESIAHLFFHYELACQAQPSTNLEVSLYGLYGCAETKSCLKTRNSPRIGYSTLHYFESASVSKINGLKRWHLNPAEFLVEIENPAEFLIEIENPAEFLVEIENSTDWVEIENSTEIWVDIENSTDWVEIENSTELLNPELLQTQQLDHVPGPDRLNWAGSSDAPPKVVGFVWKAVHRRVSVTTELVKRGVCCIENVLCIFCNSAPETIEHVLWNEFTSVLNRAVSSVPGLDRLNWAGSPDGNYSPKSFCSKLDSAGKLKDSIWIRVWSKLATPKVAGFVWKAVHRRVPVTTELVKRGVRCIENVLCMVFTENKKEISSAMATRFDLGNMVVQE</sequence>
<dbReference type="PANTHER" id="PTHR36617:SF5">
    <property type="entry name" value="OS05G0421675 PROTEIN"/>
    <property type="match status" value="1"/>
</dbReference>
<proteinExistence type="predicted"/>
<gene>
    <name evidence="2" type="ORF">F3Y22_tig00116971pilonHSYRG00100</name>
</gene>
<dbReference type="AlphaFoldDB" id="A0A6A2XIL3"/>
<dbReference type="Pfam" id="PF13966">
    <property type="entry name" value="zf-RVT"/>
    <property type="match status" value="3"/>
</dbReference>
<reference evidence="2" key="1">
    <citation type="submission" date="2019-09" db="EMBL/GenBank/DDBJ databases">
        <title>Draft genome information of white flower Hibiscus syriacus.</title>
        <authorList>
            <person name="Kim Y.-M."/>
        </authorList>
    </citation>
    <scope>NUCLEOTIDE SEQUENCE [LARGE SCALE GENOMIC DNA]</scope>
    <source>
        <strain evidence="2">YM2019G1</strain>
    </source>
</reference>
<name>A0A6A2XIL3_HIBSY</name>
<protein>
    <recommendedName>
        <fullName evidence="1">Reverse transcriptase zinc-binding domain-containing protein</fullName>
    </recommendedName>
</protein>
<accession>A0A6A2XIL3</accession>
<feature type="domain" description="Reverse transcriptase zinc-binding" evidence="1">
    <location>
        <begin position="67"/>
        <end position="138"/>
    </location>
</feature>
<dbReference type="InterPro" id="IPR026960">
    <property type="entry name" value="RVT-Znf"/>
</dbReference>